<sequence>MLILLFFSNCLNYLDRQLFLSLLPAMKSLYQLSDPVIGLLSSSFTLAYLVAAPLAGLWGMRLSMEKFLGSGILLFSVGMLVSSMAEHQWMLFGGRALTGFGEAVLSTMGPVYLYNLASSSKGAKLGWFYLAIPLGSALGFVLAGILISKMTVQHILLIPVLPGTLFALIFILRKEGLAAIPSPDPFSLRDLLAWRRFLASFSKSDKDMVLISFEIQTLVTFVLGGMAAWMTFYFIRVKMFPVSTIESLTGGMLLLGGIVGMLGGGKLLDREIRNHPDSPFHWPTLLGLCSALSGVLIVLAGNSLVVCCFGLLLGISGIFLVFVPLNWILLSRNTSLSPAVLIGMSLLVSHLLGDLLSPSLIGEMSQYWGLSVAVEITLVIPLVLAIILYTGYARRFRSV</sequence>
<protein>
    <submittedName>
        <fullName evidence="8">Putative major facilitator superfamily transporter</fullName>
    </submittedName>
</protein>
<dbReference type="OrthoDB" id="9815624at2"/>
<keyword evidence="5 6" id="KW-0472">Membrane</keyword>
<feature type="transmembrane region" description="Helical" evidence="6">
    <location>
        <begin position="67"/>
        <end position="85"/>
    </location>
</feature>
<dbReference type="PATRIC" id="fig|1162668.3.peg.826"/>
<keyword evidence="9" id="KW-1185">Reference proteome</keyword>
<dbReference type="STRING" id="1162668.LFE_0711"/>
<keyword evidence="3 6" id="KW-0812">Transmembrane</keyword>
<accession>I0IMC7</accession>
<dbReference type="Gene3D" id="1.20.1250.20">
    <property type="entry name" value="MFS general substrate transporter like domains"/>
    <property type="match status" value="1"/>
</dbReference>
<evidence type="ECO:0000256" key="4">
    <source>
        <dbReference type="ARBA" id="ARBA00022989"/>
    </source>
</evidence>
<reference evidence="9" key="2">
    <citation type="submission" date="2012-03" db="EMBL/GenBank/DDBJ databases">
        <title>The complete genome sequence of the pioneer microbe on fresh volcanic deposit, Leptospirillum ferrooxidans strain C2-3.</title>
        <authorList>
            <person name="Fujimura R."/>
            <person name="Sato Y."/>
            <person name="Nishizawa T."/>
            <person name="Nanba K."/>
            <person name="Oshima K."/>
            <person name="Hattori M."/>
            <person name="Kamijo T."/>
            <person name="Ohta H."/>
        </authorList>
    </citation>
    <scope>NUCLEOTIDE SEQUENCE [LARGE SCALE GENOMIC DNA]</scope>
    <source>
        <strain evidence="9">C2-3</strain>
    </source>
</reference>
<dbReference type="RefSeq" id="WP_014448918.1">
    <property type="nucleotide sequence ID" value="NC_017094.1"/>
</dbReference>
<name>I0IMC7_LEPFC</name>
<dbReference type="PANTHER" id="PTHR23505:SF79">
    <property type="entry name" value="PROTEIN SPINSTER"/>
    <property type="match status" value="1"/>
</dbReference>
<dbReference type="GO" id="GO:0022857">
    <property type="term" value="F:transmembrane transporter activity"/>
    <property type="evidence" value="ECO:0007669"/>
    <property type="project" value="InterPro"/>
</dbReference>
<keyword evidence="2" id="KW-0813">Transport</keyword>
<dbReference type="InterPro" id="IPR020846">
    <property type="entry name" value="MFS_dom"/>
</dbReference>
<dbReference type="Proteomes" id="UP000007382">
    <property type="component" value="Chromosome"/>
</dbReference>
<organism evidence="8 9">
    <name type="scientific">Leptospirillum ferrooxidans (strain C2-3)</name>
    <dbReference type="NCBI Taxonomy" id="1162668"/>
    <lineage>
        <taxon>Bacteria</taxon>
        <taxon>Pseudomonadati</taxon>
        <taxon>Nitrospirota</taxon>
        <taxon>Nitrospiria</taxon>
        <taxon>Nitrospirales</taxon>
        <taxon>Nitrospiraceae</taxon>
        <taxon>Leptospirillum</taxon>
    </lineage>
</organism>
<dbReference type="KEGG" id="lfc:LFE_0711"/>
<feature type="transmembrane region" description="Helical" evidence="6">
    <location>
        <begin position="280"/>
        <end position="297"/>
    </location>
</feature>
<evidence type="ECO:0000259" key="7">
    <source>
        <dbReference type="PROSITE" id="PS50850"/>
    </source>
</evidence>
<dbReference type="SUPFAM" id="SSF103473">
    <property type="entry name" value="MFS general substrate transporter"/>
    <property type="match status" value="1"/>
</dbReference>
<dbReference type="PROSITE" id="PS50850">
    <property type="entry name" value="MFS"/>
    <property type="match status" value="1"/>
</dbReference>
<feature type="transmembrane region" description="Helical" evidence="6">
    <location>
        <begin position="303"/>
        <end position="327"/>
    </location>
</feature>
<evidence type="ECO:0000256" key="2">
    <source>
        <dbReference type="ARBA" id="ARBA00022448"/>
    </source>
</evidence>
<dbReference type="eggNOG" id="COG2814">
    <property type="taxonomic scope" value="Bacteria"/>
</dbReference>
<dbReference type="GO" id="GO:0016020">
    <property type="term" value="C:membrane"/>
    <property type="evidence" value="ECO:0007669"/>
    <property type="project" value="UniProtKB-SubCell"/>
</dbReference>
<feature type="domain" description="Major facilitator superfamily (MFS) profile" evidence="7">
    <location>
        <begin position="1"/>
        <end position="397"/>
    </location>
</feature>
<feature type="transmembrane region" description="Helical" evidence="6">
    <location>
        <begin position="36"/>
        <end position="60"/>
    </location>
</feature>
<dbReference type="PANTHER" id="PTHR23505">
    <property type="entry name" value="SPINSTER"/>
    <property type="match status" value="1"/>
</dbReference>
<feature type="transmembrane region" description="Helical" evidence="6">
    <location>
        <begin position="127"/>
        <end position="148"/>
    </location>
</feature>
<dbReference type="Pfam" id="PF07690">
    <property type="entry name" value="MFS_1"/>
    <property type="match status" value="1"/>
</dbReference>
<evidence type="ECO:0000256" key="6">
    <source>
        <dbReference type="SAM" id="Phobius"/>
    </source>
</evidence>
<evidence type="ECO:0000313" key="9">
    <source>
        <dbReference type="Proteomes" id="UP000007382"/>
    </source>
</evidence>
<dbReference type="InterPro" id="IPR011701">
    <property type="entry name" value="MFS"/>
</dbReference>
<dbReference type="HOGENOM" id="CLU_001265_5_12_0"/>
<dbReference type="InterPro" id="IPR044770">
    <property type="entry name" value="MFS_spinster-like"/>
</dbReference>
<dbReference type="EMBL" id="AP012342">
    <property type="protein sequence ID" value="BAM06426.1"/>
    <property type="molecule type" value="Genomic_DNA"/>
</dbReference>
<dbReference type="InterPro" id="IPR036259">
    <property type="entry name" value="MFS_trans_sf"/>
</dbReference>
<gene>
    <name evidence="8" type="ordered locus">LFE_0711</name>
</gene>
<evidence type="ECO:0000256" key="5">
    <source>
        <dbReference type="ARBA" id="ARBA00023136"/>
    </source>
</evidence>
<feature type="transmembrane region" description="Helical" evidence="6">
    <location>
        <begin position="154"/>
        <end position="172"/>
    </location>
</feature>
<keyword evidence="4 6" id="KW-1133">Transmembrane helix</keyword>
<dbReference type="AlphaFoldDB" id="I0IMC7"/>
<evidence type="ECO:0000256" key="3">
    <source>
        <dbReference type="ARBA" id="ARBA00022692"/>
    </source>
</evidence>
<reference evidence="8 9" key="1">
    <citation type="journal article" date="2012" name="J. Bacteriol.">
        <title>Complete Genome Sequence of Leptospirillum ferrooxidans Strain C2-3, Isolated from a Fresh Volcanic Ash Deposit on the Island of Miyake, Japan.</title>
        <authorList>
            <person name="Fujimura R."/>
            <person name="Sato Y."/>
            <person name="Nishizawa T."/>
            <person name="Oshima K."/>
            <person name="Kim S.-W."/>
            <person name="Hattori M."/>
            <person name="Kamijo T."/>
            <person name="Ohta H."/>
        </authorList>
    </citation>
    <scope>NUCLEOTIDE SEQUENCE [LARGE SCALE GENOMIC DNA]</scope>
    <source>
        <strain evidence="8 9">C2-3</strain>
    </source>
</reference>
<proteinExistence type="predicted"/>
<feature type="transmembrane region" description="Helical" evidence="6">
    <location>
        <begin position="367"/>
        <end position="389"/>
    </location>
</feature>
<feature type="transmembrane region" description="Helical" evidence="6">
    <location>
        <begin position="209"/>
        <end position="235"/>
    </location>
</feature>
<feature type="transmembrane region" description="Helical" evidence="6">
    <location>
        <begin position="247"/>
        <end position="268"/>
    </location>
</feature>
<evidence type="ECO:0000256" key="1">
    <source>
        <dbReference type="ARBA" id="ARBA00004141"/>
    </source>
</evidence>
<comment type="subcellular location">
    <subcellularLocation>
        <location evidence="1">Membrane</location>
        <topology evidence="1">Multi-pass membrane protein</topology>
    </subcellularLocation>
</comment>
<evidence type="ECO:0000313" key="8">
    <source>
        <dbReference type="EMBL" id="BAM06426.1"/>
    </source>
</evidence>